<organism evidence="7 8">
    <name type="scientific">Protea cynaroides</name>
    <dbReference type="NCBI Taxonomy" id="273540"/>
    <lineage>
        <taxon>Eukaryota</taxon>
        <taxon>Viridiplantae</taxon>
        <taxon>Streptophyta</taxon>
        <taxon>Embryophyta</taxon>
        <taxon>Tracheophyta</taxon>
        <taxon>Spermatophyta</taxon>
        <taxon>Magnoliopsida</taxon>
        <taxon>Proteales</taxon>
        <taxon>Proteaceae</taxon>
        <taxon>Protea</taxon>
    </lineage>
</organism>
<keyword evidence="3" id="KW-0240">DNA-directed RNA polymerase</keyword>
<dbReference type="GO" id="GO:0005730">
    <property type="term" value="C:nucleolus"/>
    <property type="evidence" value="ECO:0007669"/>
    <property type="project" value="UniProtKB-SubCell"/>
</dbReference>
<dbReference type="InterPro" id="IPR009668">
    <property type="entry name" value="RNA_pol-assoc_fac_A49-like"/>
</dbReference>
<evidence type="ECO:0000256" key="2">
    <source>
        <dbReference type="ARBA" id="ARBA00009430"/>
    </source>
</evidence>
<evidence type="ECO:0000256" key="5">
    <source>
        <dbReference type="ARBA" id="ARBA00023242"/>
    </source>
</evidence>
<keyword evidence="4" id="KW-0804">Transcription</keyword>
<dbReference type="PANTHER" id="PTHR14440">
    <property type="entry name" value="DNA-DIRECTED RNA POLYMERASE I SUBUNIT RPA49"/>
    <property type="match status" value="1"/>
</dbReference>
<dbReference type="GO" id="GO:0006351">
    <property type="term" value="P:DNA-templated transcription"/>
    <property type="evidence" value="ECO:0007669"/>
    <property type="project" value="InterPro"/>
</dbReference>
<evidence type="ECO:0000256" key="6">
    <source>
        <dbReference type="SAM" id="MobiDB-lite"/>
    </source>
</evidence>
<dbReference type="GO" id="GO:0003677">
    <property type="term" value="F:DNA binding"/>
    <property type="evidence" value="ECO:0007669"/>
    <property type="project" value="InterPro"/>
</dbReference>
<comment type="similarity">
    <text evidence="2">Belongs to the eukaryotic RPA49/POLR1E RNA polymerase subunit family.</text>
</comment>
<feature type="region of interest" description="Disordered" evidence="6">
    <location>
        <begin position="1"/>
        <end position="31"/>
    </location>
</feature>
<dbReference type="EMBL" id="JAMYWD010000001">
    <property type="protein sequence ID" value="KAJ4981870.1"/>
    <property type="molecule type" value="Genomic_DNA"/>
</dbReference>
<dbReference type="OrthoDB" id="532500at2759"/>
<keyword evidence="8" id="KW-1185">Reference proteome</keyword>
<comment type="caution">
    <text evidence="7">The sequence shown here is derived from an EMBL/GenBank/DDBJ whole genome shotgun (WGS) entry which is preliminary data.</text>
</comment>
<dbReference type="AlphaFoldDB" id="A0A9Q0R3T7"/>
<evidence type="ECO:0000256" key="1">
    <source>
        <dbReference type="ARBA" id="ARBA00004604"/>
    </source>
</evidence>
<evidence type="ECO:0000256" key="3">
    <source>
        <dbReference type="ARBA" id="ARBA00022478"/>
    </source>
</evidence>
<dbReference type="Pfam" id="PF06870">
    <property type="entry name" value="RNA_pol_I_A49"/>
    <property type="match status" value="1"/>
</dbReference>
<feature type="compositionally biased region" description="Acidic residues" evidence="6">
    <location>
        <begin position="1"/>
        <end position="10"/>
    </location>
</feature>
<gene>
    <name evidence="7" type="ORF">NE237_032707</name>
</gene>
<protein>
    <recommendedName>
        <fullName evidence="9">DNA-directed RNA polymerase I subunit rpa49</fullName>
    </recommendedName>
</protein>
<sequence>MEEEKETEPECYERDPQNDRMPSVKKKKKKRKRLDVKMEVISEQPNKIAPLVGYFPSGYDPEKYQEDEQPSVSVFRNKLRPNRLQLVVSPNNSKVDFVGTNYTGEATAPQVCTYALGILDKETQSLKVVPIASNKIFRLEPRIVGLEMCDEEPLEGLKEETVTSEKKADKIRDLTNLYGSKKAKARALKMESLNQKEDPSAEGDMARKIEGLVINKEDLDTIAYTARNIPPHDSTAMIPERAYPLDKIIFKGEWDYLLDVLELLQSGAEIRPNSHPSFVCNRIHRLMEIQDETERKVLACIFSYITHLLKFKDQRSVDNAASAKQHKIPAILRQKFSKMFEDSGSFRLSIEKTNLLISYVLVLTLFADNFRTDLSDIAKDLRMTPVSLRQHYEYLGCKFSRVDQVLLVTLPVPLEFPKQRMHRRRK</sequence>
<evidence type="ECO:0000313" key="7">
    <source>
        <dbReference type="EMBL" id="KAJ4981870.1"/>
    </source>
</evidence>
<reference evidence="7" key="1">
    <citation type="journal article" date="2023" name="Plant J.">
        <title>The genome of the king protea, Protea cynaroides.</title>
        <authorList>
            <person name="Chang J."/>
            <person name="Duong T.A."/>
            <person name="Schoeman C."/>
            <person name="Ma X."/>
            <person name="Roodt D."/>
            <person name="Barker N."/>
            <person name="Li Z."/>
            <person name="Van de Peer Y."/>
            <person name="Mizrachi E."/>
        </authorList>
    </citation>
    <scope>NUCLEOTIDE SEQUENCE</scope>
    <source>
        <tissue evidence="7">Young leaves</tissue>
    </source>
</reference>
<evidence type="ECO:0000256" key="4">
    <source>
        <dbReference type="ARBA" id="ARBA00023163"/>
    </source>
</evidence>
<accession>A0A9Q0R3T7</accession>
<proteinExistence type="inferred from homology"/>
<dbReference type="Proteomes" id="UP001141806">
    <property type="component" value="Unassembled WGS sequence"/>
</dbReference>
<evidence type="ECO:0008006" key="9">
    <source>
        <dbReference type="Google" id="ProtNLM"/>
    </source>
</evidence>
<comment type="subcellular location">
    <subcellularLocation>
        <location evidence="1">Nucleus</location>
        <location evidence="1">Nucleolus</location>
    </subcellularLocation>
</comment>
<name>A0A9Q0R3T7_9MAGN</name>
<keyword evidence="5" id="KW-0539">Nucleus</keyword>
<evidence type="ECO:0000313" key="8">
    <source>
        <dbReference type="Proteomes" id="UP001141806"/>
    </source>
</evidence>
<dbReference type="GO" id="GO:0000428">
    <property type="term" value="C:DNA-directed RNA polymerase complex"/>
    <property type="evidence" value="ECO:0007669"/>
    <property type="project" value="UniProtKB-KW"/>
</dbReference>